<dbReference type="GO" id="GO:0005829">
    <property type="term" value="C:cytosol"/>
    <property type="evidence" value="ECO:0007669"/>
    <property type="project" value="TreeGrafter"/>
</dbReference>
<dbReference type="GO" id="GO:0043248">
    <property type="term" value="P:proteasome assembly"/>
    <property type="evidence" value="ECO:0007669"/>
    <property type="project" value="InterPro"/>
</dbReference>
<dbReference type="PANTHER" id="PTHR13554">
    <property type="entry name" value="26S PROTEASOME NON-ATPASE REGULATORY SUBUNIT 5-RELATED"/>
    <property type="match status" value="1"/>
</dbReference>
<dbReference type="PANTHER" id="PTHR13554:SF10">
    <property type="entry name" value="26S PROTEASOME NON-ATPASE REGULATORY SUBUNIT 5"/>
    <property type="match status" value="1"/>
</dbReference>
<dbReference type="Pfam" id="PF10508">
    <property type="entry name" value="Proteasom_PSMB"/>
    <property type="match status" value="1"/>
</dbReference>
<sequence>MRSGLSYLTSSAISFSKKKNNQPLFYSIPLFFFFNHIHSYTHNLTDNNHTRTSLYQMEEEYSLVDTSKLLQAASDFSFDPGTRSDAAVKEFLASFPLPVIISALQTKGDVHGLEDALIDCLEKIFRTKYGASLIPHFMPFIVVGLQASSQRVRALSCETISSLLEYLEDNTGLATSLIKENDVYPLLLNCLIDGDEQVAVAATAAIRNLAGSPHGIEIIFPSAPNDDTDITKLAARCSSLGRVRVLALIVKLFSTSSAAATLVYNSNLLGLLEAEIRNVNDTLLTLSVLELYYELAEVQHGMECVLQTNILQLLISIIRNSSAESMLRSRAMMISGRLLSKENILTFIDESGIKAVIAAIDERLSLLDSQDADEYECALEALGQIGSSSQGAVLLLSNTSAAKHVVNAAFDLHGRGRQLAALHSLGNIVGETRPENNKLLTSDAEETLRRLIYETASNSPKLIPSGLVLSILKLESEFRIAGYRLITGLSARPWFLVEICSRQEIINIITDSYTETSKIGMEARYNCCEAIYKALASLSDPALYGTAEKLHESIKKGPYLANRRKHEARPEVATADRF</sequence>
<dbReference type="InterPro" id="IPR000225">
    <property type="entry name" value="Armadillo"/>
</dbReference>
<dbReference type="Proteomes" id="UP001229421">
    <property type="component" value="Unassembled WGS sequence"/>
</dbReference>
<dbReference type="InterPro" id="IPR016024">
    <property type="entry name" value="ARM-type_fold"/>
</dbReference>
<dbReference type="AlphaFoldDB" id="A0AAD8NQH9"/>
<comment type="caution">
    <text evidence="2">The sequence shown here is derived from an EMBL/GenBank/DDBJ whole genome shotgun (WGS) entry which is preliminary data.</text>
</comment>
<name>A0AAD8NQH9_TARER</name>
<dbReference type="EMBL" id="JAUHHV010000005">
    <property type="protein sequence ID" value="KAK1424560.1"/>
    <property type="molecule type" value="Genomic_DNA"/>
</dbReference>
<protein>
    <recommendedName>
        <fullName evidence="4">ARM repeat superfamily protein</fullName>
    </recommendedName>
</protein>
<gene>
    <name evidence="2" type="ORF">QVD17_19892</name>
</gene>
<reference evidence="2" key="1">
    <citation type="journal article" date="2023" name="bioRxiv">
        <title>Improved chromosome-level genome assembly for marigold (Tagetes erecta).</title>
        <authorList>
            <person name="Jiang F."/>
            <person name="Yuan L."/>
            <person name="Wang S."/>
            <person name="Wang H."/>
            <person name="Xu D."/>
            <person name="Wang A."/>
            <person name="Fan W."/>
        </authorList>
    </citation>
    <scope>NUCLEOTIDE SEQUENCE</scope>
    <source>
        <strain evidence="2">WSJ</strain>
        <tissue evidence="2">Leaf</tissue>
    </source>
</reference>
<evidence type="ECO:0000256" key="1">
    <source>
        <dbReference type="ARBA" id="ARBA00022737"/>
    </source>
</evidence>
<accession>A0AAD8NQH9</accession>
<evidence type="ECO:0000313" key="2">
    <source>
        <dbReference type="EMBL" id="KAK1424560.1"/>
    </source>
</evidence>
<keyword evidence="3" id="KW-1185">Reference proteome</keyword>
<evidence type="ECO:0008006" key="4">
    <source>
        <dbReference type="Google" id="ProtNLM"/>
    </source>
</evidence>
<evidence type="ECO:0000313" key="3">
    <source>
        <dbReference type="Proteomes" id="UP001229421"/>
    </source>
</evidence>
<keyword evidence="1" id="KW-0677">Repeat</keyword>
<dbReference type="InterPro" id="IPR011989">
    <property type="entry name" value="ARM-like"/>
</dbReference>
<dbReference type="InterPro" id="IPR019538">
    <property type="entry name" value="PSMD5"/>
</dbReference>
<dbReference type="SUPFAM" id="SSF48371">
    <property type="entry name" value="ARM repeat"/>
    <property type="match status" value="1"/>
</dbReference>
<proteinExistence type="predicted"/>
<organism evidence="2 3">
    <name type="scientific">Tagetes erecta</name>
    <name type="common">African marigold</name>
    <dbReference type="NCBI Taxonomy" id="13708"/>
    <lineage>
        <taxon>Eukaryota</taxon>
        <taxon>Viridiplantae</taxon>
        <taxon>Streptophyta</taxon>
        <taxon>Embryophyta</taxon>
        <taxon>Tracheophyta</taxon>
        <taxon>Spermatophyta</taxon>
        <taxon>Magnoliopsida</taxon>
        <taxon>eudicotyledons</taxon>
        <taxon>Gunneridae</taxon>
        <taxon>Pentapetalae</taxon>
        <taxon>asterids</taxon>
        <taxon>campanulids</taxon>
        <taxon>Asterales</taxon>
        <taxon>Asteraceae</taxon>
        <taxon>Asteroideae</taxon>
        <taxon>Heliantheae alliance</taxon>
        <taxon>Tageteae</taxon>
        <taxon>Tagetes</taxon>
    </lineage>
</organism>
<dbReference type="SMART" id="SM00185">
    <property type="entry name" value="ARM"/>
    <property type="match status" value="2"/>
</dbReference>
<dbReference type="Gene3D" id="1.25.10.10">
    <property type="entry name" value="Leucine-rich Repeat Variant"/>
    <property type="match status" value="1"/>
</dbReference>